<keyword evidence="3 6" id="KW-0347">Helicase</keyword>
<dbReference type="InterPro" id="IPR027785">
    <property type="entry name" value="UvrD-like_helicase_C"/>
</dbReference>
<dbReference type="PROSITE" id="PS51198">
    <property type="entry name" value="UVRD_HELICASE_ATP_BIND"/>
    <property type="match status" value="1"/>
</dbReference>
<protein>
    <recommendedName>
        <fullName evidence="5">DNA 3'-5' helicase II</fullName>
    </recommendedName>
</protein>
<evidence type="ECO:0000313" key="8">
    <source>
        <dbReference type="EMBL" id="WXA92606.1"/>
    </source>
</evidence>
<evidence type="ECO:0000256" key="6">
    <source>
        <dbReference type="PROSITE-ProRule" id="PRU00560"/>
    </source>
</evidence>
<dbReference type="PANTHER" id="PTHR11070:SF2">
    <property type="entry name" value="ATP-DEPENDENT DNA HELICASE SRS2"/>
    <property type="match status" value="1"/>
</dbReference>
<reference evidence="8 9" key="1">
    <citation type="submission" date="2021-12" db="EMBL/GenBank/DDBJ databases">
        <title>Discovery of the Pendulisporaceae a myxobacterial family with distinct sporulation behavior and unique specialized metabolism.</title>
        <authorList>
            <person name="Garcia R."/>
            <person name="Popoff A."/>
            <person name="Bader C.D."/>
            <person name="Loehr J."/>
            <person name="Walesch S."/>
            <person name="Walt C."/>
            <person name="Boldt J."/>
            <person name="Bunk B."/>
            <person name="Haeckl F.J.F.P.J."/>
            <person name="Gunesch A.P."/>
            <person name="Birkelbach J."/>
            <person name="Nuebel U."/>
            <person name="Pietschmann T."/>
            <person name="Bach T."/>
            <person name="Mueller R."/>
        </authorList>
    </citation>
    <scope>NUCLEOTIDE SEQUENCE [LARGE SCALE GENOMIC DNA]</scope>
    <source>
        <strain evidence="8 9">MSr12523</strain>
    </source>
</reference>
<evidence type="ECO:0000256" key="3">
    <source>
        <dbReference type="ARBA" id="ARBA00022806"/>
    </source>
</evidence>
<evidence type="ECO:0000256" key="4">
    <source>
        <dbReference type="ARBA" id="ARBA00022840"/>
    </source>
</evidence>
<keyword evidence="2 6" id="KW-0378">Hydrolase</keyword>
<dbReference type="InterPro" id="IPR027417">
    <property type="entry name" value="P-loop_NTPase"/>
</dbReference>
<evidence type="ECO:0000256" key="5">
    <source>
        <dbReference type="ARBA" id="ARBA00034923"/>
    </source>
</evidence>
<evidence type="ECO:0000256" key="1">
    <source>
        <dbReference type="ARBA" id="ARBA00022741"/>
    </source>
</evidence>
<evidence type="ECO:0000259" key="7">
    <source>
        <dbReference type="PROSITE" id="PS51198"/>
    </source>
</evidence>
<keyword evidence="1 6" id="KW-0547">Nucleotide-binding</keyword>
<evidence type="ECO:0000256" key="2">
    <source>
        <dbReference type="ARBA" id="ARBA00022801"/>
    </source>
</evidence>
<dbReference type="EMBL" id="CP089982">
    <property type="protein sequence ID" value="WXA92606.1"/>
    <property type="molecule type" value="Genomic_DNA"/>
</dbReference>
<feature type="binding site" evidence="6">
    <location>
        <begin position="248"/>
        <end position="255"/>
    </location>
    <ligand>
        <name>ATP</name>
        <dbReference type="ChEBI" id="CHEBI:30616"/>
    </ligand>
</feature>
<dbReference type="InterPro" id="IPR000212">
    <property type="entry name" value="DNA_helicase_UvrD/REP"/>
</dbReference>
<keyword evidence="4 6" id="KW-0067">ATP-binding</keyword>
<keyword evidence="9" id="KW-1185">Reference proteome</keyword>
<dbReference type="Proteomes" id="UP001379533">
    <property type="component" value="Chromosome"/>
</dbReference>
<name>A0ABZ2K1J5_9BACT</name>
<organism evidence="8 9">
    <name type="scientific">Pendulispora brunnea</name>
    <dbReference type="NCBI Taxonomy" id="2905690"/>
    <lineage>
        <taxon>Bacteria</taxon>
        <taxon>Pseudomonadati</taxon>
        <taxon>Myxococcota</taxon>
        <taxon>Myxococcia</taxon>
        <taxon>Myxococcales</taxon>
        <taxon>Sorangiineae</taxon>
        <taxon>Pendulisporaceae</taxon>
        <taxon>Pendulispora</taxon>
    </lineage>
</organism>
<dbReference type="SUPFAM" id="SSF52540">
    <property type="entry name" value="P-loop containing nucleoside triphosphate hydrolases"/>
    <property type="match status" value="1"/>
</dbReference>
<dbReference type="RefSeq" id="WP_394843210.1">
    <property type="nucleotide sequence ID" value="NZ_CP089982.1"/>
</dbReference>
<dbReference type="Pfam" id="PF13245">
    <property type="entry name" value="AAA_19"/>
    <property type="match status" value="1"/>
</dbReference>
<sequence length="772" mass="84251">MPNVQPRPLTAAESKLVRDHEAFAASVRASVLAKAPSQPAGTEDRLAYARLRDEYAEAGEEDRIALLAQMHETAARVDARKAQLQDNALLPDLHAPYFAHMRIRTAGKVRDVLLGARPYVDAARALTIVDFRRAPIAEAFFTCEPGDDYEIEIDRRTVEGVLEARHLVTFERGEPAAITVEGGAVRRIRGEWHFDPGALVPDFSRVDGLPLAAEIDPANREKGVAALLDEDQRAVLERDPKETLLVLGAAGSGKTTVAIHRIAAIAERTADFDPAAVLVLVPEVGLRHLAQRMLTDLGLERVNVHTFEEWIRGEARRVFPWIPAEESPDVPAAVRRLKRHPGLFAAIDALVEDIVRGIGARIDRLHAGRGAIREVVDAQREPVIEHRLRHAETIVLEAAPAAKKPLLKEAFREARRRLERVQADLHRLVGDRALLEHAVHVAKGQLAMPVLEQAAEHTRRQLDDPSAVRFAHVDADRLQTLDGRSLDEDTPDAVAGTIDAEDYAISFELLFRKTGRSGTRAGSLRRYRHLVIDEAQGLSPIELRVIGRALAQGGSATVAGDAAQRLDEGEAFATWDMLVSELGVRSTATHLETSYRCPRPILELAYAVLGDEAAGPMPTAAREGPPVLRTVLPGEGHAAVFISEALRALARREPRAGVAVIAADAKSARAVHEVLARSLPARLVLDGDFAFAPGVEVTEVAQVKGLEFDYVIVPDADARTYPAGGEHRRKMHVALTRAVHQVWIVAPGALSPIFPMALAVPEALSWPMGQRT</sequence>
<dbReference type="Gene3D" id="3.40.50.300">
    <property type="entry name" value="P-loop containing nucleotide triphosphate hydrolases"/>
    <property type="match status" value="2"/>
</dbReference>
<proteinExistence type="predicted"/>
<dbReference type="PANTHER" id="PTHR11070">
    <property type="entry name" value="UVRD / RECB / PCRA DNA HELICASE FAMILY MEMBER"/>
    <property type="match status" value="1"/>
</dbReference>
<dbReference type="InterPro" id="IPR014016">
    <property type="entry name" value="UvrD-like_ATP-bd"/>
</dbReference>
<gene>
    <name evidence="8" type="ORF">LZC95_39940</name>
</gene>
<evidence type="ECO:0000313" key="9">
    <source>
        <dbReference type="Proteomes" id="UP001379533"/>
    </source>
</evidence>
<dbReference type="Pfam" id="PF13538">
    <property type="entry name" value="UvrD_C_2"/>
    <property type="match status" value="1"/>
</dbReference>
<accession>A0ABZ2K1J5</accession>
<feature type="domain" description="UvrD-like helicase ATP-binding" evidence="7">
    <location>
        <begin position="227"/>
        <end position="598"/>
    </location>
</feature>